<dbReference type="Gene3D" id="3.30.470.20">
    <property type="entry name" value="ATP-grasp fold, B domain"/>
    <property type="match status" value="1"/>
</dbReference>
<proteinExistence type="inferred from homology"/>
<accession>A0A090ASI5</accession>
<reference evidence="12 13" key="2">
    <citation type="journal article" date="2014" name="Curr. Biol.">
        <title>Symbiont-Supplemented Maternal Investment Underpinning Host's Ecological Adaptation.</title>
        <authorList>
            <person name="Kaiwa N."/>
            <person name="Hosokawa T."/>
            <person name="Nikoh N."/>
            <person name="Tanahashi M."/>
            <person name="Moriyama M."/>
            <person name="Meng X.Y."/>
            <person name="Maeda T."/>
            <person name="Yamaguchi K."/>
            <person name="Shigenobu S."/>
            <person name="Ito M."/>
            <person name="Fukatsu T."/>
        </authorList>
    </citation>
    <scope>NUCLEOTIDE SEQUENCE [LARGE SCALE GENOMIC DNA]</scope>
    <source>
        <strain evidence="12 13">UwTKB</strain>
    </source>
</reference>
<dbReference type="Proteomes" id="UP000031627">
    <property type="component" value="Chromosome"/>
</dbReference>
<dbReference type="GO" id="GO:0046872">
    <property type="term" value="F:metal ion binding"/>
    <property type="evidence" value="ECO:0007669"/>
    <property type="project" value="UniProtKB-KW"/>
</dbReference>
<dbReference type="EC" id="6.3.2.3" evidence="10"/>
<keyword evidence="9" id="KW-0464">Manganese</keyword>
<evidence type="ECO:0000259" key="11">
    <source>
        <dbReference type="PROSITE" id="PS50975"/>
    </source>
</evidence>
<evidence type="ECO:0000256" key="5">
    <source>
        <dbReference type="ARBA" id="ARBA00022723"/>
    </source>
</evidence>
<dbReference type="InterPro" id="IPR016185">
    <property type="entry name" value="PreATP-grasp_dom_sf"/>
</dbReference>
<dbReference type="STRING" id="1410383.TGUWTKB_6160"/>
<dbReference type="UniPathway" id="UPA00142">
    <property type="reaction ID" value="UER00210"/>
</dbReference>
<sequence length="316" mass="36411">MIKLGIIMDPIQSINIKKDTSFAILLEAKKRNFKIYYMEINDLFLYDGVPFAKTRLLNVYKDYKKWYKLDKVMEIKLSELNVILMRKDPPVNENFIYATYILETAERFGTKVINNPKSLRDCNEKFYPATFFSKFLPETLITTNKEKIYDFWKKNKNIILKPLNGMGGKSIFHIQSDISNLSVIIEHLTDYESQYCMVQQYIPEIKTEGDKRILMIDGEPIPYCLARIPKKGESRGNLMAGGQAKGLKLGKTEIKIAKKIGPFLKEKGLIFVGLDIIGNKLTEINITSPTCVCEIENIFSFSVTNILMNKIENLLK</sequence>
<keyword evidence="4 10" id="KW-0317">Glutathione biosynthesis</keyword>
<gene>
    <name evidence="10 12" type="primary">gshB</name>
    <name evidence="12" type="ORF">TGUWTKB_6160</name>
</gene>
<dbReference type="PANTHER" id="PTHR21621">
    <property type="entry name" value="RIBOSOMAL PROTEIN S6 MODIFICATION PROTEIN"/>
    <property type="match status" value="1"/>
</dbReference>
<dbReference type="Pfam" id="PF02951">
    <property type="entry name" value="GSH-S_N"/>
    <property type="match status" value="1"/>
</dbReference>
<dbReference type="GO" id="GO:0005737">
    <property type="term" value="C:cytoplasm"/>
    <property type="evidence" value="ECO:0007669"/>
    <property type="project" value="TreeGrafter"/>
</dbReference>
<feature type="domain" description="ATP-grasp" evidence="11">
    <location>
        <begin position="126"/>
        <end position="312"/>
    </location>
</feature>
<dbReference type="NCBIfam" id="TIGR01380">
    <property type="entry name" value="glut_syn"/>
    <property type="match status" value="1"/>
</dbReference>
<dbReference type="PANTHER" id="PTHR21621:SF4">
    <property type="entry name" value="GLUTATHIONE SYNTHETASE"/>
    <property type="match status" value="1"/>
</dbReference>
<name>A0A090ASI5_9ENTR</name>
<evidence type="ECO:0000256" key="7">
    <source>
        <dbReference type="ARBA" id="ARBA00022840"/>
    </source>
</evidence>
<evidence type="ECO:0000256" key="9">
    <source>
        <dbReference type="ARBA" id="ARBA00023211"/>
    </source>
</evidence>
<dbReference type="NCBIfam" id="NF003573">
    <property type="entry name" value="PRK05246.1"/>
    <property type="match status" value="1"/>
</dbReference>
<dbReference type="SUPFAM" id="SSF52440">
    <property type="entry name" value="PreATP-grasp domain"/>
    <property type="match status" value="1"/>
</dbReference>
<organism evidence="12 13">
    <name type="scientific">Candidatus Tachikawaea gelatinosa</name>
    <dbReference type="NCBI Taxonomy" id="1410383"/>
    <lineage>
        <taxon>Bacteria</taxon>
        <taxon>Pseudomonadati</taxon>
        <taxon>Pseudomonadota</taxon>
        <taxon>Gammaproteobacteria</taxon>
        <taxon>Enterobacterales</taxon>
        <taxon>Enterobacteriaceae</taxon>
        <taxon>Candidatus Tachikawaea</taxon>
    </lineage>
</organism>
<protein>
    <recommendedName>
        <fullName evidence="10">Glutathione synthetase</fullName>
        <ecNumber evidence="10">6.3.2.3</ecNumber>
    </recommendedName>
    <alternativeName>
        <fullName evidence="10">GSH synthetase</fullName>
        <shortName evidence="10">GSH-S</shortName>
        <shortName evidence="10">GSHase</shortName>
    </alternativeName>
    <alternativeName>
        <fullName evidence="10">Glutathione synthase</fullName>
    </alternativeName>
</protein>
<dbReference type="AlphaFoldDB" id="A0A090ASI5"/>
<dbReference type="InterPro" id="IPR006284">
    <property type="entry name" value="Glut_synth_pro"/>
</dbReference>
<evidence type="ECO:0000256" key="2">
    <source>
        <dbReference type="ARBA" id="ARBA00001946"/>
    </source>
</evidence>
<comment type="catalytic activity">
    <reaction evidence="10">
        <text>gamma-L-glutamyl-L-cysteine + glycine + ATP = glutathione + ADP + phosphate + H(+)</text>
        <dbReference type="Rhea" id="RHEA:13557"/>
        <dbReference type="ChEBI" id="CHEBI:15378"/>
        <dbReference type="ChEBI" id="CHEBI:30616"/>
        <dbReference type="ChEBI" id="CHEBI:43474"/>
        <dbReference type="ChEBI" id="CHEBI:57305"/>
        <dbReference type="ChEBI" id="CHEBI:57925"/>
        <dbReference type="ChEBI" id="CHEBI:58173"/>
        <dbReference type="ChEBI" id="CHEBI:456216"/>
        <dbReference type="EC" id="6.3.2.3"/>
    </reaction>
</comment>
<dbReference type="OrthoDB" id="9785415at2"/>
<evidence type="ECO:0000256" key="3">
    <source>
        <dbReference type="ARBA" id="ARBA00022598"/>
    </source>
</evidence>
<comment type="cofactor">
    <cofactor evidence="2">
        <name>Mg(2+)</name>
        <dbReference type="ChEBI" id="CHEBI:18420"/>
    </cofactor>
</comment>
<dbReference type="GO" id="GO:0005524">
    <property type="term" value="F:ATP binding"/>
    <property type="evidence" value="ECO:0007669"/>
    <property type="project" value="UniProtKB-UniRule"/>
</dbReference>
<keyword evidence="6 10" id="KW-0547">Nucleotide-binding</keyword>
<evidence type="ECO:0000313" key="13">
    <source>
        <dbReference type="Proteomes" id="UP000031627"/>
    </source>
</evidence>
<evidence type="ECO:0000256" key="6">
    <source>
        <dbReference type="ARBA" id="ARBA00022741"/>
    </source>
</evidence>
<dbReference type="RefSeq" id="WP_041063428.1">
    <property type="nucleotide sequence ID" value="NZ_AP014521.1"/>
</dbReference>
<dbReference type="KEGG" id="sbw:TGUWTKB_6160"/>
<dbReference type="EMBL" id="AP014521">
    <property type="protein sequence ID" value="BAP58840.1"/>
    <property type="molecule type" value="Genomic_DNA"/>
</dbReference>
<dbReference type="HAMAP" id="MF_00162">
    <property type="entry name" value="GSH_S"/>
    <property type="match status" value="1"/>
</dbReference>
<comment type="cofactor">
    <cofactor evidence="1">
        <name>Mn(2+)</name>
        <dbReference type="ChEBI" id="CHEBI:29035"/>
    </cofactor>
</comment>
<comment type="pathway">
    <text evidence="10">Sulfur metabolism; glutathione biosynthesis; glutathione from L-cysteine and L-glutamate: step 2/2.</text>
</comment>
<dbReference type="PROSITE" id="PS50975">
    <property type="entry name" value="ATP_GRASP"/>
    <property type="match status" value="1"/>
</dbReference>
<evidence type="ECO:0000256" key="8">
    <source>
        <dbReference type="ARBA" id="ARBA00022842"/>
    </source>
</evidence>
<keyword evidence="3 10" id="KW-0436">Ligase</keyword>
<evidence type="ECO:0000313" key="12">
    <source>
        <dbReference type="EMBL" id="BAP58840.1"/>
    </source>
</evidence>
<comment type="similarity">
    <text evidence="10">Belongs to the prokaryotic GSH synthase family.</text>
</comment>
<dbReference type="Gene3D" id="3.40.50.20">
    <property type="match status" value="1"/>
</dbReference>
<dbReference type="GO" id="GO:0004363">
    <property type="term" value="F:glutathione synthase activity"/>
    <property type="evidence" value="ECO:0007669"/>
    <property type="project" value="UniProtKB-UniRule"/>
</dbReference>
<evidence type="ECO:0000256" key="4">
    <source>
        <dbReference type="ARBA" id="ARBA00022684"/>
    </source>
</evidence>
<dbReference type="InterPro" id="IPR013815">
    <property type="entry name" value="ATP_grasp_subdomain_1"/>
</dbReference>
<evidence type="ECO:0000256" key="10">
    <source>
        <dbReference type="HAMAP-Rule" id="MF_00162"/>
    </source>
</evidence>
<dbReference type="Pfam" id="PF02955">
    <property type="entry name" value="GSH-S_ATP"/>
    <property type="match status" value="1"/>
</dbReference>
<evidence type="ECO:0000256" key="1">
    <source>
        <dbReference type="ARBA" id="ARBA00001936"/>
    </source>
</evidence>
<keyword evidence="7 10" id="KW-0067">ATP-binding</keyword>
<keyword evidence="8" id="KW-0460">Magnesium</keyword>
<keyword evidence="13" id="KW-1185">Reference proteome</keyword>
<reference evidence="13" key="1">
    <citation type="submission" date="2013-11" db="EMBL/GenBank/DDBJ databases">
        <title>Symbiont-containing voluminous jelly as an extraordinary maternal gift for overwintering insect nymphs.</title>
        <authorList>
            <person name="Kaiwa N."/>
            <person name="Hosokawa T."/>
            <person name="Nikoh N."/>
            <person name="Meng X.Y."/>
            <person name="Tanahashi M."/>
            <person name="Moriyama M."/>
            <person name="Maeda T."/>
            <person name="Yamaguchi K."/>
            <person name="Shigenobu S."/>
            <person name="Ito M."/>
            <person name="Fukatsu T."/>
        </authorList>
    </citation>
    <scope>NUCLEOTIDE SEQUENCE [LARGE SCALE GENOMIC DNA]</scope>
    <source>
        <strain evidence="13">UwTKB</strain>
    </source>
</reference>
<dbReference type="Gene3D" id="3.30.1490.20">
    <property type="entry name" value="ATP-grasp fold, A domain"/>
    <property type="match status" value="1"/>
</dbReference>
<keyword evidence="5" id="KW-0479">Metal-binding</keyword>
<dbReference type="InterPro" id="IPR004218">
    <property type="entry name" value="GSHS_ATP-bd"/>
</dbReference>
<dbReference type="FunFam" id="3.40.50.20:FF:000009">
    <property type="entry name" value="Glutathione synthetase"/>
    <property type="match status" value="1"/>
</dbReference>
<dbReference type="InterPro" id="IPR011761">
    <property type="entry name" value="ATP-grasp"/>
</dbReference>
<dbReference type="HOGENOM" id="CLU_068239_0_0_6"/>
<dbReference type="SUPFAM" id="SSF56059">
    <property type="entry name" value="Glutathione synthetase ATP-binding domain-like"/>
    <property type="match status" value="1"/>
</dbReference>
<dbReference type="InterPro" id="IPR004215">
    <property type="entry name" value="GSHS_N"/>
</dbReference>